<reference evidence="1" key="1">
    <citation type="submission" date="2021-01" db="EMBL/GenBank/DDBJ databases">
        <title>Modified the classification status of verrucomicrobia.</title>
        <authorList>
            <person name="Feng X."/>
        </authorList>
    </citation>
    <scope>NUCLEOTIDE SEQUENCE</scope>
    <source>
        <strain evidence="1">KCTC 12986</strain>
    </source>
</reference>
<evidence type="ECO:0000313" key="1">
    <source>
        <dbReference type="EMBL" id="MBK1832614.1"/>
    </source>
</evidence>
<accession>A0A934RP94</accession>
<gene>
    <name evidence="1" type="ORF">JIN78_00960</name>
</gene>
<organism evidence="1 2">
    <name type="scientific">Roseibacillus ishigakijimensis</name>
    <dbReference type="NCBI Taxonomy" id="454146"/>
    <lineage>
        <taxon>Bacteria</taxon>
        <taxon>Pseudomonadati</taxon>
        <taxon>Verrucomicrobiota</taxon>
        <taxon>Verrucomicrobiia</taxon>
        <taxon>Verrucomicrobiales</taxon>
        <taxon>Verrucomicrobiaceae</taxon>
        <taxon>Roseibacillus</taxon>
    </lineage>
</organism>
<sequence>MKDGFWLALLFCEGALFGEEIREYEPARHDRFVDFPADLAANEEFFLAAEDWSGFGWSVEDPRKHFTLISPRHFVGAQHFRPSPGQEVRFVGRDGVPRTFTIGTLAAIPHDSGTSPSDLFVGELTEAVAPLDSISVVPILNLAGERDYEGRELIVSGKDSRAGKGILAEIGDFSDFFGEGALETRGFTFLYRDSNGARDDVRLVSGDSGGPSVVATEVGFALVGTHSAIETVTVGSHSRQTNFDTFVPHYLEAIDAVLAGQGYAAKRVYPGAPALTWQLTLEAEMVFTERELRVSCEVRNDSAVEARNVRLVLTPGRGEGAHLVQGEGWFLGEGGARRARLQAGESSVVTVAFLTGGPDSYLFELAASLQADGSAPKDSLHSAEVVQSYETWRAANFPFGLPGRGEDSDGDGLVNELEYLLGRRGNEAETDPVIRLRLGEERVEMAYSRPVFAEFLGQQVVLQKSVDLQTWQDLDVATGAVGQRDKGLEEIVLSEELASPQFFRLQVREWE</sequence>
<evidence type="ECO:0000313" key="2">
    <source>
        <dbReference type="Proteomes" id="UP000604083"/>
    </source>
</evidence>
<keyword evidence="2" id="KW-1185">Reference proteome</keyword>
<dbReference type="PROSITE" id="PS00018">
    <property type="entry name" value="EF_HAND_1"/>
    <property type="match status" value="1"/>
</dbReference>
<dbReference type="EMBL" id="JAENIO010000002">
    <property type="protein sequence ID" value="MBK1832614.1"/>
    <property type="molecule type" value="Genomic_DNA"/>
</dbReference>
<dbReference type="Proteomes" id="UP000604083">
    <property type="component" value="Unassembled WGS sequence"/>
</dbReference>
<dbReference type="RefSeq" id="WP_200390050.1">
    <property type="nucleotide sequence ID" value="NZ_JAENIO010000002.1"/>
</dbReference>
<name>A0A934RP94_9BACT</name>
<dbReference type="AlphaFoldDB" id="A0A934RP94"/>
<protein>
    <submittedName>
        <fullName evidence="1">Uncharacterized protein</fullName>
    </submittedName>
</protein>
<proteinExistence type="predicted"/>
<comment type="caution">
    <text evidence="1">The sequence shown here is derived from an EMBL/GenBank/DDBJ whole genome shotgun (WGS) entry which is preliminary data.</text>
</comment>
<dbReference type="InterPro" id="IPR018247">
    <property type="entry name" value="EF_Hand_1_Ca_BS"/>
</dbReference>